<dbReference type="Gene3D" id="2.60.120.10">
    <property type="entry name" value="Jelly Rolls"/>
    <property type="match status" value="1"/>
</dbReference>
<dbReference type="Pfam" id="PF00571">
    <property type="entry name" value="CBS"/>
    <property type="match status" value="2"/>
</dbReference>
<dbReference type="Pfam" id="PF03445">
    <property type="entry name" value="DUF294"/>
    <property type="match status" value="1"/>
</dbReference>
<evidence type="ECO:0000259" key="4">
    <source>
        <dbReference type="PROSITE" id="PS51371"/>
    </source>
</evidence>
<dbReference type="SMART" id="SM00100">
    <property type="entry name" value="cNMP"/>
    <property type="match status" value="1"/>
</dbReference>
<dbReference type="InterPro" id="IPR018490">
    <property type="entry name" value="cNMP-bd_dom_sf"/>
</dbReference>
<dbReference type="SUPFAM" id="SSF51206">
    <property type="entry name" value="cAMP-binding domain-like"/>
    <property type="match status" value="1"/>
</dbReference>
<dbReference type="Pfam" id="PF00027">
    <property type="entry name" value="cNMP_binding"/>
    <property type="match status" value="1"/>
</dbReference>
<feature type="domain" description="Cyclic nucleotide-binding" evidence="3">
    <location>
        <begin position="10"/>
        <end position="85"/>
    </location>
</feature>
<gene>
    <name evidence="5" type="ORF">ROR02_21650</name>
</gene>
<dbReference type="InterPro" id="IPR051257">
    <property type="entry name" value="Diverse_CBS-Domain"/>
</dbReference>
<dbReference type="RefSeq" id="WP_147164046.1">
    <property type="nucleotide sequence ID" value="NZ_BJZO01000057.1"/>
</dbReference>
<dbReference type="InterPro" id="IPR005105">
    <property type="entry name" value="GlnD_Uridyltrans_N"/>
</dbReference>
<sequence>MGPFDFSVPPFDRLTETERDLLQNAADIAYFKAGERLTDPERPGDVLYVVMKGLVAERDGTDLLAVQGAGDCVGAMALVHGTRQPTCEAQEETIVHVLPRQLVLDLCRANPAFERFFAASLGDRLAAHAQAQQVRGMAGFMVAKVYEAYLHPPLRVPAAMTLREAALLMKEHHATSLLVDAPDGRVGVLSGSDLREAAFVREWPITTPVGECATFETVFIEADDFLFSAQVLMTRHGIRRLPVRREGQVTGVLEMIDLLGYMSSHAHLVAQRIDRATTLEDLAAAARALDPLLQGMSGSGVRLRDVARLVSDLSRKLQSKLFHLLAADALCASENGPGGCCLVVMGSEGRGEQLAKTDQDNALIVREGTDPERLRAVCQRFTEAMLGFGYPPCPGGMMVSNPAWAKSESAFRDDLLSWTTTPSETGFLNLAAFLDAEPVAGDADLLARLKNGVLERLRGNDAFLSLFARPILTFDTPIGFFHQLLVSRKGGAGGGLDIKKGGIFPIVHGVRALALEHGVAESNTFDRIDILRDRGALEPAVAADLSEALQALMGLRLAQRLGRPEAGAPGEALVRAETLTKTQHDALRDALLVVKRFKALLAHHFHLSAF</sequence>
<feature type="domain" description="CBS" evidence="4">
    <location>
        <begin position="213"/>
        <end position="269"/>
    </location>
</feature>
<dbReference type="Proteomes" id="UP000321567">
    <property type="component" value="Unassembled WGS sequence"/>
</dbReference>
<dbReference type="PANTHER" id="PTHR43080:SF2">
    <property type="entry name" value="CBS DOMAIN-CONTAINING PROTEIN"/>
    <property type="match status" value="1"/>
</dbReference>
<dbReference type="EMBL" id="BJZO01000057">
    <property type="protein sequence ID" value="GEO82034.1"/>
    <property type="molecule type" value="Genomic_DNA"/>
</dbReference>
<dbReference type="PANTHER" id="PTHR43080">
    <property type="entry name" value="CBS DOMAIN-CONTAINING PROTEIN CBSX3, MITOCHONDRIAL"/>
    <property type="match status" value="1"/>
</dbReference>
<dbReference type="CDD" id="cd00038">
    <property type="entry name" value="CAP_ED"/>
    <property type="match status" value="1"/>
</dbReference>
<dbReference type="CDD" id="cd04589">
    <property type="entry name" value="CBS_pair_CAP-ED_NT_Pol-beta-like_DUF294_assoc"/>
    <property type="match status" value="1"/>
</dbReference>
<dbReference type="SUPFAM" id="SSF54631">
    <property type="entry name" value="CBS-domain pair"/>
    <property type="match status" value="1"/>
</dbReference>
<evidence type="ECO:0000256" key="1">
    <source>
        <dbReference type="ARBA" id="ARBA00023122"/>
    </source>
</evidence>
<dbReference type="OrthoDB" id="9808528at2"/>
<evidence type="ECO:0000259" key="3">
    <source>
        <dbReference type="PROSITE" id="PS50042"/>
    </source>
</evidence>
<organism evidence="5 6">
    <name type="scientific">Pararhodospirillum oryzae</name>
    <dbReference type="NCBI Taxonomy" id="478448"/>
    <lineage>
        <taxon>Bacteria</taxon>
        <taxon>Pseudomonadati</taxon>
        <taxon>Pseudomonadota</taxon>
        <taxon>Alphaproteobacteria</taxon>
        <taxon>Rhodospirillales</taxon>
        <taxon>Rhodospirillaceae</taxon>
        <taxon>Pararhodospirillum</taxon>
    </lineage>
</organism>
<dbReference type="InterPro" id="IPR046342">
    <property type="entry name" value="CBS_dom_sf"/>
</dbReference>
<evidence type="ECO:0000256" key="2">
    <source>
        <dbReference type="PROSITE-ProRule" id="PRU00703"/>
    </source>
</evidence>
<dbReference type="InterPro" id="IPR018821">
    <property type="entry name" value="DUF294_put_nucleoTrafse_sb-bd"/>
</dbReference>
<dbReference type="CDD" id="cd05401">
    <property type="entry name" value="NT_GlnE_GlnD_like"/>
    <property type="match status" value="1"/>
</dbReference>
<dbReference type="InterPro" id="IPR000595">
    <property type="entry name" value="cNMP-bd_dom"/>
</dbReference>
<dbReference type="PROSITE" id="PS51371">
    <property type="entry name" value="CBS"/>
    <property type="match status" value="1"/>
</dbReference>
<name>A0A512H9B5_9PROT</name>
<dbReference type="Pfam" id="PF10335">
    <property type="entry name" value="DUF294_C"/>
    <property type="match status" value="1"/>
</dbReference>
<keyword evidence="1 2" id="KW-0129">CBS domain</keyword>
<proteinExistence type="predicted"/>
<protein>
    <submittedName>
        <fullName evidence="5">Cyclic nucleotide-binding protein</fullName>
    </submittedName>
</protein>
<dbReference type="InterPro" id="IPR000644">
    <property type="entry name" value="CBS_dom"/>
</dbReference>
<evidence type="ECO:0000313" key="5">
    <source>
        <dbReference type="EMBL" id="GEO82034.1"/>
    </source>
</evidence>
<dbReference type="Gene3D" id="3.10.580.10">
    <property type="entry name" value="CBS-domain"/>
    <property type="match status" value="1"/>
</dbReference>
<evidence type="ECO:0000313" key="6">
    <source>
        <dbReference type="Proteomes" id="UP000321567"/>
    </source>
</evidence>
<comment type="caution">
    <text evidence="5">The sequence shown here is derived from an EMBL/GenBank/DDBJ whole genome shotgun (WGS) entry which is preliminary data.</text>
</comment>
<accession>A0A512H9B5</accession>
<dbReference type="GO" id="GO:0008773">
    <property type="term" value="F:[protein-PII] uridylyltransferase activity"/>
    <property type="evidence" value="ECO:0007669"/>
    <property type="project" value="InterPro"/>
</dbReference>
<dbReference type="InterPro" id="IPR014710">
    <property type="entry name" value="RmlC-like_jellyroll"/>
</dbReference>
<keyword evidence="6" id="KW-1185">Reference proteome</keyword>
<dbReference type="AlphaFoldDB" id="A0A512H9B5"/>
<reference evidence="5 6" key="1">
    <citation type="submission" date="2019-07" db="EMBL/GenBank/DDBJ databases">
        <title>Whole genome shotgun sequence of Rhodospirillum oryzae NBRC 107573.</title>
        <authorList>
            <person name="Hosoyama A."/>
            <person name="Uohara A."/>
            <person name="Ohji S."/>
            <person name="Ichikawa N."/>
        </authorList>
    </citation>
    <scope>NUCLEOTIDE SEQUENCE [LARGE SCALE GENOMIC DNA]</scope>
    <source>
        <strain evidence="5 6">NBRC 107573</strain>
    </source>
</reference>
<dbReference type="PROSITE" id="PS50042">
    <property type="entry name" value="CNMP_BINDING_3"/>
    <property type="match status" value="1"/>
</dbReference>